<dbReference type="InterPro" id="IPR005162">
    <property type="entry name" value="Retrotrans_gag_dom"/>
</dbReference>
<dbReference type="Proteomes" id="UP000000763">
    <property type="component" value="Chromosome 10"/>
</dbReference>
<feature type="domain" description="Retrotransposon gag" evidence="2">
    <location>
        <begin position="379"/>
        <end position="454"/>
    </location>
</feature>
<evidence type="ECO:0000313" key="3">
    <source>
        <dbReference type="EMBL" id="AAL69422.1"/>
    </source>
</evidence>
<feature type="compositionally biased region" description="Pro residues" evidence="1">
    <location>
        <begin position="14"/>
        <end position="28"/>
    </location>
</feature>
<reference evidence="4" key="1">
    <citation type="journal article" date="2005" name="Nature">
        <title>The map-based sequence of the rice genome.</title>
        <authorList>
            <consortium name="International rice genome sequencing project (IRGSP)"/>
            <person name="Matsumoto T."/>
            <person name="Wu J."/>
            <person name="Kanamori H."/>
            <person name="Katayose Y."/>
            <person name="Fujisawa M."/>
            <person name="Namiki N."/>
            <person name="Mizuno H."/>
            <person name="Yamamoto K."/>
            <person name="Antonio B.A."/>
            <person name="Baba T."/>
            <person name="Sakata K."/>
            <person name="Nagamura Y."/>
            <person name="Aoki H."/>
            <person name="Arikawa K."/>
            <person name="Arita K."/>
            <person name="Bito T."/>
            <person name="Chiden Y."/>
            <person name="Fujitsuka N."/>
            <person name="Fukunaka R."/>
            <person name="Hamada M."/>
            <person name="Harada C."/>
            <person name="Hayashi A."/>
            <person name="Hijishita S."/>
            <person name="Honda M."/>
            <person name="Hosokawa S."/>
            <person name="Ichikawa Y."/>
            <person name="Idonuma A."/>
            <person name="Iijima M."/>
            <person name="Ikeda M."/>
            <person name="Ikeno M."/>
            <person name="Ito K."/>
            <person name="Ito S."/>
            <person name="Ito T."/>
            <person name="Ito Y."/>
            <person name="Ito Y."/>
            <person name="Iwabuchi A."/>
            <person name="Kamiya K."/>
            <person name="Karasawa W."/>
            <person name="Kurita K."/>
            <person name="Katagiri S."/>
            <person name="Kikuta A."/>
            <person name="Kobayashi H."/>
            <person name="Kobayashi N."/>
            <person name="Machita K."/>
            <person name="Maehara T."/>
            <person name="Masukawa M."/>
            <person name="Mizubayashi T."/>
            <person name="Mukai Y."/>
            <person name="Nagasaki H."/>
            <person name="Nagata Y."/>
            <person name="Naito S."/>
            <person name="Nakashima M."/>
            <person name="Nakama Y."/>
            <person name="Nakamichi Y."/>
            <person name="Nakamura M."/>
            <person name="Meguro A."/>
            <person name="Negishi M."/>
            <person name="Ohta I."/>
            <person name="Ohta T."/>
            <person name="Okamoto M."/>
            <person name="Ono N."/>
            <person name="Saji S."/>
            <person name="Sakaguchi M."/>
            <person name="Sakai K."/>
            <person name="Shibata M."/>
            <person name="Shimokawa T."/>
            <person name="Song J."/>
            <person name="Takazaki Y."/>
            <person name="Terasawa K."/>
            <person name="Tsugane M."/>
            <person name="Tsuji K."/>
            <person name="Ueda S."/>
            <person name="Waki K."/>
            <person name="Yamagata H."/>
            <person name="Yamamoto M."/>
            <person name="Yamamoto S."/>
            <person name="Yamane H."/>
            <person name="Yoshiki S."/>
            <person name="Yoshihara R."/>
            <person name="Yukawa K."/>
            <person name="Zhong H."/>
            <person name="Yano M."/>
            <person name="Yuan Q."/>
            <person name="Ouyang S."/>
            <person name="Liu J."/>
            <person name="Jones K.M."/>
            <person name="Gansberger K."/>
            <person name="Moffat K."/>
            <person name="Hill J."/>
            <person name="Bera J."/>
            <person name="Fadrosh D."/>
            <person name="Jin S."/>
            <person name="Johri S."/>
            <person name="Kim M."/>
            <person name="Overton L."/>
            <person name="Reardon M."/>
            <person name="Tsitrin T."/>
            <person name="Vuong H."/>
            <person name="Weaver B."/>
            <person name="Ciecko A."/>
            <person name="Tallon L."/>
            <person name="Jackson J."/>
            <person name="Pai G."/>
            <person name="Aken S.V."/>
            <person name="Utterback T."/>
            <person name="Reidmuller S."/>
            <person name="Feldblyum T."/>
            <person name="Hsiao J."/>
            <person name="Zismann V."/>
            <person name="Iobst S."/>
            <person name="de Vazeille A.R."/>
            <person name="Buell C.R."/>
            <person name="Ying K."/>
            <person name="Li Y."/>
            <person name="Lu T."/>
            <person name="Huang Y."/>
            <person name="Zhao Q."/>
            <person name="Feng Q."/>
            <person name="Zhang L."/>
            <person name="Zhu J."/>
            <person name="Weng Q."/>
            <person name="Mu J."/>
            <person name="Lu Y."/>
            <person name="Fan D."/>
            <person name="Liu Y."/>
            <person name="Guan J."/>
            <person name="Zhang Y."/>
            <person name="Yu S."/>
            <person name="Liu X."/>
            <person name="Zhang Y."/>
            <person name="Hong G."/>
            <person name="Han B."/>
            <person name="Choisne N."/>
            <person name="Demange N."/>
            <person name="Orjeda G."/>
            <person name="Samain S."/>
            <person name="Cattolico L."/>
            <person name="Pelletier E."/>
            <person name="Couloux A."/>
            <person name="Segurens B."/>
            <person name="Wincker P."/>
            <person name="D'Hont A."/>
            <person name="Scarpelli C."/>
            <person name="Weissenbach J."/>
            <person name="Salanoubat M."/>
            <person name="Quetier F."/>
            <person name="Yu Y."/>
            <person name="Kim H.R."/>
            <person name="Rambo T."/>
            <person name="Currie J."/>
            <person name="Collura K."/>
            <person name="Luo M."/>
            <person name="Yang T."/>
            <person name="Ammiraju J.S.S."/>
            <person name="Engler F."/>
            <person name="Soderlund C."/>
            <person name="Wing R.A."/>
            <person name="Palmer L.E."/>
            <person name="de la Bastide M."/>
            <person name="Spiegel L."/>
            <person name="Nascimento L."/>
            <person name="Zutavern T."/>
            <person name="O'Shaughnessy A."/>
            <person name="Dike S."/>
            <person name="Dedhia N."/>
            <person name="Preston R."/>
            <person name="Balija V."/>
            <person name="McCombie W.R."/>
            <person name="Chow T."/>
            <person name="Chen H."/>
            <person name="Chung M."/>
            <person name="Chen C."/>
            <person name="Shaw J."/>
            <person name="Wu H."/>
            <person name="Hsiao K."/>
            <person name="Chao Y."/>
            <person name="Chu M."/>
            <person name="Cheng C."/>
            <person name="Hour A."/>
            <person name="Lee P."/>
            <person name="Lin S."/>
            <person name="Lin Y."/>
            <person name="Liou J."/>
            <person name="Liu S."/>
            <person name="Hsing Y."/>
            <person name="Raghuvanshi S."/>
            <person name="Mohanty A."/>
            <person name="Bharti A.K."/>
            <person name="Gaur A."/>
            <person name="Gupta V."/>
            <person name="Kumar D."/>
            <person name="Ravi V."/>
            <person name="Vij S."/>
            <person name="Kapur A."/>
            <person name="Khurana P."/>
            <person name="Khurana P."/>
            <person name="Khurana J.P."/>
            <person name="Tyagi A.K."/>
            <person name="Gaikwad K."/>
            <person name="Singh A."/>
            <person name="Dalal V."/>
            <person name="Srivastava S."/>
            <person name="Dixit A."/>
            <person name="Pal A.K."/>
            <person name="Ghazi I.A."/>
            <person name="Yadav M."/>
            <person name="Pandit A."/>
            <person name="Bhargava A."/>
            <person name="Sureshbabu K."/>
            <person name="Batra K."/>
            <person name="Sharma T.R."/>
            <person name="Mohapatra T."/>
            <person name="Singh N.K."/>
            <person name="Messing J."/>
            <person name="Nelson A.B."/>
            <person name="Fuks G."/>
            <person name="Kavchok S."/>
            <person name="Keizer G."/>
            <person name="Linton E."/>
            <person name="Llaca V."/>
            <person name="Song R."/>
            <person name="Tanyolac B."/>
            <person name="Young S."/>
            <person name="Ho-Il K."/>
            <person name="Hahn J.H."/>
            <person name="Sangsakoo G."/>
            <person name="Vanavichit A."/>
            <person name="de Mattos Luiz.A.T."/>
            <person name="Zimmer P.D."/>
            <person name="Malone G."/>
            <person name="Dellagostin O."/>
            <person name="de Oliveira A.C."/>
            <person name="Bevan M."/>
            <person name="Bancroft I."/>
            <person name="Minx P."/>
            <person name="Cordum H."/>
            <person name="Wilson R."/>
            <person name="Cheng Z."/>
            <person name="Jin W."/>
            <person name="Jiang J."/>
            <person name="Leong S.A."/>
            <person name="Iwama H."/>
            <person name="Gojobori T."/>
            <person name="Itoh T."/>
            <person name="Niimura Y."/>
            <person name="Fujii Y."/>
            <person name="Habara T."/>
            <person name="Sakai H."/>
            <person name="Sato Y."/>
            <person name="Wilson G."/>
            <person name="Kumar K."/>
            <person name="McCouch S."/>
            <person name="Juretic N."/>
            <person name="Hoen D."/>
            <person name="Wright S."/>
            <person name="Bruskiewich R."/>
            <person name="Bureau T."/>
            <person name="Miyao A."/>
            <person name="Hirochika H."/>
            <person name="Nishikawa T."/>
            <person name="Kadowaki K."/>
            <person name="Sugiura M."/>
            <person name="Burr B."/>
            <person name="Sasaki T."/>
        </authorList>
    </citation>
    <scope>NUCLEOTIDE SEQUENCE [LARGE SCALE GENOMIC DNA]</scope>
    <source>
        <strain evidence="4">cv. Nipponbare</strain>
    </source>
</reference>
<feature type="compositionally biased region" description="Polar residues" evidence="1">
    <location>
        <begin position="29"/>
        <end position="41"/>
    </location>
</feature>
<evidence type="ECO:0000313" key="4">
    <source>
        <dbReference type="Proteomes" id="UP000000763"/>
    </source>
</evidence>
<evidence type="ECO:0000256" key="1">
    <source>
        <dbReference type="SAM" id="MobiDB-lite"/>
    </source>
</evidence>
<sequence>MSTEKQSPSSASKPPIPPKTKLPKPPGTNLPSTGVESEVNETNIIPITLDKLTSEQRHELEQMMSSVKDKFMNSFKETRQGIIVQKYKLKVVAADEVGSSSSQGGKCVVDALGDKGDGLQDGVVEDLGEDGAEVQEEPPRCTNFHDQVDYAVQHALINQSGEIVNTLTNMFKSVMVGTIAEHQNTGPVYLPSGVFPNYRNLVIGNQQSTSNAPPVQSTAAASTPAPAAPSSVQRQTINPRLFSREQPQHAEGNLNYQYQPPSPRIQYQQGGLPQPQYVPQLNQFEPIQQQVQGVPQQRPWADLIADVMREQFRLKPKNTGNLYRHPYPERFERVPLPNRYKVPDFSKFSRQNNVSTYEHVSRFLAQCGEASAVDALRVQLFPLSLSGSAFTWFSSLPYNFVQGWVDLEKQLHSYFYSGTHEMKLSDLAAVRQRHDETAQDYIQRFRETYTKADKIFDLLIREKHIQLPASHIIPSADLSLDLDSSGNTTPQASSTARTKPTPRRNHHRTHNRTLRVGR</sequence>
<dbReference type="AlphaFoldDB" id="A0A5S6R6N4"/>
<organism evidence="3 4">
    <name type="scientific">Oryza sativa subsp. japonica</name>
    <name type="common">Rice</name>
    <dbReference type="NCBI Taxonomy" id="39947"/>
    <lineage>
        <taxon>Eukaryota</taxon>
        <taxon>Viridiplantae</taxon>
        <taxon>Streptophyta</taxon>
        <taxon>Embryophyta</taxon>
        <taxon>Tracheophyta</taxon>
        <taxon>Spermatophyta</taxon>
        <taxon>Magnoliopsida</taxon>
        <taxon>Liliopsida</taxon>
        <taxon>Poales</taxon>
        <taxon>Poaceae</taxon>
        <taxon>BOP clade</taxon>
        <taxon>Oryzoideae</taxon>
        <taxon>Oryzeae</taxon>
        <taxon>Oryzinae</taxon>
        <taxon>Oryza</taxon>
        <taxon>Oryza sativa</taxon>
    </lineage>
</organism>
<feature type="region of interest" description="Disordered" evidence="1">
    <location>
        <begin position="483"/>
        <end position="518"/>
    </location>
</feature>
<proteinExistence type="predicted"/>
<feature type="compositionally biased region" description="Polar residues" evidence="1">
    <location>
        <begin position="486"/>
        <end position="496"/>
    </location>
</feature>
<feature type="compositionally biased region" description="Low complexity" evidence="1">
    <location>
        <begin position="212"/>
        <end position="233"/>
    </location>
</feature>
<reference evidence="4" key="2">
    <citation type="journal article" date="2008" name="Nucleic Acids Res.">
        <title>The rice annotation project database (RAP-DB): 2008 update.</title>
        <authorList>
            <consortium name="The rice annotation project (RAP)"/>
        </authorList>
    </citation>
    <scope>GENOME REANNOTATION</scope>
    <source>
        <strain evidence="4">cv. Nipponbare</strain>
    </source>
</reference>
<dbReference type="EMBL" id="AC098565">
    <property type="protein sequence ID" value="AAL69422.1"/>
    <property type="molecule type" value="Genomic_DNA"/>
</dbReference>
<protein>
    <submittedName>
        <fullName evidence="3">Gag-pol polyprotein</fullName>
    </submittedName>
</protein>
<dbReference type="Pfam" id="PF03732">
    <property type="entry name" value="Retrotrans_gag"/>
    <property type="match status" value="1"/>
</dbReference>
<feature type="compositionally biased region" description="Low complexity" evidence="1">
    <location>
        <begin position="1"/>
        <end position="13"/>
    </location>
</feature>
<feature type="compositionally biased region" description="Basic residues" evidence="1">
    <location>
        <begin position="500"/>
        <end position="518"/>
    </location>
</feature>
<evidence type="ECO:0000259" key="2">
    <source>
        <dbReference type="Pfam" id="PF03732"/>
    </source>
</evidence>
<dbReference type="PANTHER" id="PTHR33223">
    <property type="entry name" value="CCHC-TYPE DOMAIN-CONTAINING PROTEIN"/>
    <property type="match status" value="1"/>
</dbReference>
<gene>
    <name evidence="3" type="primary">OSJNBa0028C16.4</name>
</gene>
<accession>A0A5S6R6N4</accession>
<name>A0A5S6R6N4_ORYSJ</name>
<feature type="region of interest" description="Disordered" evidence="1">
    <location>
        <begin position="205"/>
        <end position="233"/>
    </location>
</feature>
<dbReference type="PANTHER" id="PTHR33223:SF6">
    <property type="entry name" value="CCHC-TYPE DOMAIN-CONTAINING PROTEIN"/>
    <property type="match status" value="1"/>
</dbReference>
<feature type="region of interest" description="Disordered" evidence="1">
    <location>
        <begin position="1"/>
        <end position="41"/>
    </location>
</feature>